<evidence type="ECO:0000313" key="2">
    <source>
        <dbReference type="Proteomes" id="UP001597045"/>
    </source>
</evidence>
<accession>A0ABW3M6P4</accession>
<dbReference type="Proteomes" id="UP001597045">
    <property type="component" value="Unassembled WGS sequence"/>
</dbReference>
<dbReference type="EMBL" id="JBHTIS010000477">
    <property type="protein sequence ID" value="MFD1045987.1"/>
    <property type="molecule type" value="Genomic_DNA"/>
</dbReference>
<gene>
    <name evidence="1" type="ORF">ACFQ1S_10645</name>
</gene>
<sequence>MLNSSMKLADLLMDTGSVTKFVDRQTWVTLADDLKRIFYRYATDTKNAEEIGKYSVHLCTVYHQNQPNNRKVRYLARETGFAGAADKVADNYLTKDAEKVIADRAARFVEDFMAGNGQWDYIRQQEWYRNGDYVIAVDVNYYPDRGGVFKRFPQFHKDTGGNNIFVNLVFDNDSVIEATEWYTDLAVPSQKRVAWQQGLMPKDHMTALTEARAALASKVDPAEPGVVEGGVSDSVYTYVSWVDDLVWHATPIDYARLPLNLEMAQWLHGQLTPLVNANDFFLFAYNLYVYGLEIIGTMSEVPGPHLRPWMGTNFTRIQDIDEPVARTIWRELYSGTDGARRFTEDAQARLAV</sequence>
<evidence type="ECO:0000313" key="1">
    <source>
        <dbReference type="EMBL" id="MFD1045987.1"/>
    </source>
</evidence>
<reference evidence="2" key="1">
    <citation type="journal article" date="2019" name="Int. J. Syst. Evol. Microbiol.">
        <title>The Global Catalogue of Microorganisms (GCM) 10K type strain sequencing project: providing services to taxonomists for standard genome sequencing and annotation.</title>
        <authorList>
            <consortium name="The Broad Institute Genomics Platform"/>
            <consortium name="The Broad Institute Genome Sequencing Center for Infectious Disease"/>
            <person name="Wu L."/>
            <person name="Ma J."/>
        </authorList>
    </citation>
    <scope>NUCLEOTIDE SEQUENCE [LARGE SCALE GENOMIC DNA]</scope>
    <source>
        <strain evidence="2">JCM 31486</strain>
    </source>
</reference>
<name>A0ABW3M6P4_9PSEU</name>
<proteinExistence type="predicted"/>
<feature type="non-terminal residue" evidence="1">
    <location>
        <position position="352"/>
    </location>
</feature>
<protein>
    <submittedName>
        <fullName evidence="1">Uncharacterized protein</fullName>
    </submittedName>
</protein>
<organism evidence="1 2">
    <name type="scientific">Kibdelosporangium lantanae</name>
    <dbReference type="NCBI Taxonomy" id="1497396"/>
    <lineage>
        <taxon>Bacteria</taxon>
        <taxon>Bacillati</taxon>
        <taxon>Actinomycetota</taxon>
        <taxon>Actinomycetes</taxon>
        <taxon>Pseudonocardiales</taxon>
        <taxon>Pseudonocardiaceae</taxon>
        <taxon>Kibdelosporangium</taxon>
    </lineage>
</organism>
<comment type="caution">
    <text evidence="1">The sequence shown here is derived from an EMBL/GenBank/DDBJ whole genome shotgun (WGS) entry which is preliminary data.</text>
</comment>
<keyword evidence="2" id="KW-1185">Reference proteome</keyword>